<protein>
    <submittedName>
        <fullName evidence="2">Uncharacterized protein</fullName>
    </submittedName>
</protein>
<dbReference type="EMBL" id="JAKKPZ010000082">
    <property type="protein sequence ID" value="KAI1703469.1"/>
    <property type="molecule type" value="Genomic_DNA"/>
</dbReference>
<keyword evidence="3" id="KW-1185">Reference proteome</keyword>
<reference evidence="2" key="1">
    <citation type="submission" date="2022-01" db="EMBL/GenBank/DDBJ databases">
        <title>Genome Sequence Resource for Two Populations of Ditylenchus destructor, the Migratory Endoparasitic Phytonematode.</title>
        <authorList>
            <person name="Zhang H."/>
            <person name="Lin R."/>
            <person name="Xie B."/>
        </authorList>
    </citation>
    <scope>NUCLEOTIDE SEQUENCE</scope>
    <source>
        <strain evidence="2">BazhouSP</strain>
    </source>
</reference>
<proteinExistence type="predicted"/>
<evidence type="ECO:0000256" key="1">
    <source>
        <dbReference type="SAM" id="SignalP"/>
    </source>
</evidence>
<gene>
    <name evidence="2" type="ORF">DdX_14893</name>
</gene>
<name>A0AAD4MTN8_9BILA</name>
<dbReference type="AlphaFoldDB" id="A0AAD4MTN8"/>
<organism evidence="2 3">
    <name type="scientific">Ditylenchus destructor</name>
    <dbReference type="NCBI Taxonomy" id="166010"/>
    <lineage>
        <taxon>Eukaryota</taxon>
        <taxon>Metazoa</taxon>
        <taxon>Ecdysozoa</taxon>
        <taxon>Nematoda</taxon>
        <taxon>Chromadorea</taxon>
        <taxon>Rhabditida</taxon>
        <taxon>Tylenchina</taxon>
        <taxon>Tylenchomorpha</taxon>
        <taxon>Sphaerularioidea</taxon>
        <taxon>Anguinidae</taxon>
        <taxon>Anguininae</taxon>
        <taxon>Ditylenchus</taxon>
    </lineage>
</organism>
<evidence type="ECO:0000313" key="3">
    <source>
        <dbReference type="Proteomes" id="UP001201812"/>
    </source>
</evidence>
<keyword evidence="1" id="KW-0732">Signal</keyword>
<accession>A0AAD4MTN8</accession>
<comment type="caution">
    <text evidence="2">The sequence shown here is derived from an EMBL/GenBank/DDBJ whole genome shotgun (WGS) entry which is preliminary data.</text>
</comment>
<feature type="signal peptide" evidence="1">
    <location>
        <begin position="1"/>
        <end position="21"/>
    </location>
</feature>
<dbReference type="Proteomes" id="UP001201812">
    <property type="component" value="Unassembled WGS sequence"/>
</dbReference>
<feature type="chain" id="PRO_5042095776" evidence="1">
    <location>
        <begin position="22"/>
        <end position="140"/>
    </location>
</feature>
<evidence type="ECO:0000313" key="2">
    <source>
        <dbReference type="EMBL" id="KAI1703469.1"/>
    </source>
</evidence>
<sequence length="140" mass="15838">MIAAILALSVIVLVTVSDVSSTLLSNRTVFKPVAVLKRSFLPIVEIYHGNKHRSRLYGQWGLFQSNYTIQFDKSAERTPIVGIGNFFSTEFTINDTIVATFKRKWTIIGIEYDVALETGTNLEEWLAYFLAYFLVEHGAL</sequence>